<keyword evidence="3" id="KW-1133">Transmembrane helix</keyword>
<keyword evidence="3" id="KW-0472">Membrane</keyword>
<proteinExistence type="predicted"/>
<evidence type="ECO:0000313" key="5">
    <source>
        <dbReference type="EMBL" id="SDB28651.1"/>
    </source>
</evidence>
<dbReference type="PROSITE" id="PS50977">
    <property type="entry name" value="HTH_TETR_2"/>
    <property type="match status" value="1"/>
</dbReference>
<keyword evidence="6" id="KW-1185">Reference proteome</keyword>
<evidence type="ECO:0000256" key="2">
    <source>
        <dbReference type="PROSITE-ProRule" id="PRU00335"/>
    </source>
</evidence>
<evidence type="ECO:0000256" key="3">
    <source>
        <dbReference type="SAM" id="Phobius"/>
    </source>
</evidence>
<feature type="domain" description="HTH tetR-type" evidence="4">
    <location>
        <begin position="9"/>
        <end position="69"/>
    </location>
</feature>
<protein>
    <submittedName>
        <fullName evidence="5">Transcriptional regulator, TetR family</fullName>
    </submittedName>
</protein>
<dbReference type="STRING" id="1732.SAMN02910417_02134"/>
<dbReference type="InterPro" id="IPR050624">
    <property type="entry name" value="HTH-type_Tx_Regulator"/>
</dbReference>
<accession>A0A1G6C750</accession>
<sequence>MAQLDLRVIKTRELIEHAFLECLKEMSFQNMTVKDVTQKARVNRSTFYKHYQDKYDLKDCVVDRVLEEFTQGLDVTFIEKKFLGDEEYYVLLRKSLERIYENKDLYQLLWNCYLPQRDVFQEMIEGGCKRLEQEIRRNRDILDNRKEIAGLYSHLFVGTMMISVRWWFSDGKDMDVDTFTRIMLLHMDEGIIQTLRGHFAY</sequence>
<dbReference type="Pfam" id="PF00440">
    <property type="entry name" value="TetR_N"/>
    <property type="match status" value="1"/>
</dbReference>
<feature type="transmembrane region" description="Helical" evidence="3">
    <location>
        <begin position="149"/>
        <end position="168"/>
    </location>
</feature>
<feature type="DNA-binding region" description="H-T-H motif" evidence="2">
    <location>
        <begin position="32"/>
        <end position="51"/>
    </location>
</feature>
<name>A0A1G6C750_EUBOX</name>
<dbReference type="PANTHER" id="PTHR43479:SF7">
    <property type="entry name" value="TETR-FAMILY TRANSCRIPTIONAL REGULATOR"/>
    <property type="match status" value="1"/>
</dbReference>
<dbReference type="EMBL" id="FMXR01000016">
    <property type="protein sequence ID" value="SDB28651.1"/>
    <property type="molecule type" value="Genomic_DNA"/>
</dbReference>
<dbReference type="AlphaFoldDB" id="A0A1G6C750"/>
<keyword evidence="3" id="KW-0812">Transmembrane</keyword>
<dbReference type="SUPFAM" id="SSF46689">
    <property type="entry name" value="Homeodomain-like"/>
    <property type="match status" value="1"/>
</dbReference>
<evidence type="ECO:0000259" key="4">
    <source>
        <dbReference type="PROSITE" id="PS50977"/>
    </source>
</evidence>
<dbReference type="InterPro" id="IPR001647">
    <property type="entry name" value="HTH_TetR"/>
</dbReference>
<evidence type="ECO:0000313" key="6">
    <source>
        <dbReference type="Proteomes" id="UP000199228"/>
    </source>
</evidence>
<gene>
    <name evidence="5" type="ORF">SAMN02910417_02134</name>
</gene>
<reference evidence="5 6" key="1">
    <citation type="submission" date="2016-10" db="EMBL/GenBank/DDBJ databases">
        <authorList>
            <person name="de Groot N.N."/>
        </authorList>
    </citation>
    <scope>NUCLEOTIDE SEQUENCE [LARGE SCALE GENOMIC DNA]</scope>
    <source>
        <strain evidence="5 6">DSM 3217</strain>
    </source>
</reference>
<organism evidence="5 6">
    <name type="scientific">Eubacterium oxidoreducens</name>
    <dbReference type="NCBI Taxonomy" id="1732"/>
    <lineage>
        <taxon>Bacteria</taxon>
        <taxon>Bacillati</taxon>
        <taxon>Bacillota</taxon>
        <taxon>Clostridia</taxon>
        <taxon>Eubacteriales</taxon>
        <taxon>Eubacteriaceae</taxon>
        <taxon>Eubacterium</taxon>
    </lineage>
</organism>
<dbReference type="Gene3D" id="1.10.357.10">
    <property type="entry name" value="Tetracycline Repressor, domain 2"/>
    <property type="match status" value="1"/>
</dbReference>
<dbReference type="Proteomes" id="UP000199228">
    <property type="component" value="Unassembled WGS sequence"/>
</dbReference>
<dbReference type="PANTHER" id="PTHR43479">
    <property type="entry name" value="ACREF/ENVCD OPERON REPRESSOR-RELATED"/>
    <property type="match status" value="1"/>
</dbReference>
<keyword evidence="1 2" id="KW-0238">DNA-binding</keyword>
<evidence type="ECO:0000256" key="1">
    <source>
        <dbReference type="ARBA" id="ARBA00023125"/>
    </source>
</evidence>
<dbReference type="GO" id="GO:0003677">
    <property type="term" value="F:DNA binding"/>
    <property type="evidence" value="ECO:0007669"/>
    <property type="project" value="UniProtKB-UniRule"/>
</dbReference>
<dbReference type="RefSeq" id="WP_176762379.1">
    <property type="nucleotide sequence ID" value="NZ_FMXR01000016.1"/>
</dbReference>
<dbReference type="InterPro" id="IPR009057">
    <property type="entry name" value="Homeodomain-like_sf"/>
</dbReference>